<proteinExistence type="predicted"/>
<feature type="signal peptide" evidence="1">
    <location>
        <begin position="1"/>
        <end position="19"/>
    </location>
</feature>
<dbReference type="Proteomes" id="UP001501525">
    <property type="component" value="Unassembled WGS sequence"/>
</dbReference>
<accession>A0ABP9MX35</accession>
<dbReference type="RefSeq" id="WP_345097164.1">
    <property type="nucleotide sequence ID" value="NZ_BAABIY010000040.1"/>
</dbReference>
<keyword evidence="1" id="KW-0732">Signal</keyword>
<gene>
    <name evidence="2" type="ORF">GCM10023260_12850</name>
</gene>
<evidence type="ECO:0000256" key="1">
    <source>
        <dbReference type="SAM" id="SignalP"/>
    </source>
</evidence>
<feature type="chain" id="PRO_5046809396" evidence="1">
    <location>
        <begin position="20"/>
        <end position="108"/>
    </location>
</feature>
<dbReference type="EMBL" id="BAABIY010000040">
    <property type="protein sequence ID" value="GAA5100708.1"/>
    <property type="molecule type" value="Genomic_DNA"/>
</dbReference>
<protein>
    <submittedName>
        <fullName evidence="2">Uncharacterized protein</fullName>
    </submittedName>
</protein>
<name>A0ABP9MX35_9HYPH</name>
<organism evidence="2 3">
    <name type="scientific">Bartonella acomydis</name>
    <dbReference type="NCBI Taxonomy" id="686234"/>
    <lineage>
        <taxon>Bacteria</taxon>
        <taxon>Pseudomonadati</taxon>
        <taxon>Pseudomonadota</taxon>
        <taxon>Alphaproteobacteria</taxon>
        <taxon>Hyphomicrobiales</taxon>
        <taxon>Bartonellaceae</taxon>
        <taxon>Bartonella</taxon>
    </lineage>
</organism>
<reference evidence="3" key="1">
    <citation type="journal article" date="2019" name="Int. J. Syst. Evol. Microbiol.">
        <title>The Global Catalogue of Microorganisms (GCM) 10K type strain sequencing project: providing services to taxonomists for standard genome sequencing and annotation.</title>
        <authorList>
            <consortium name="The Broad Institute Genomics Platform"/>
            <consortium name="The Broad Institute Genome Sequencing Center for Infectious Disease"/>
            <person name="Wu L."/>
            <person name="Ma J."/>
        </authorList>
    </citation>
    <scope>NUCLEOTIDE SEQUENCE [LARGE SCALE GENOMIC DNA]</scope>
    <source>
        <strain evidence="3">JCM 17706</strain>
    </source>
</reference>
<comment type="caution">
    <text evidence="2">The sequence shown here is derived from an EMBL/GenBank/DDBJ whole genome shotgun (WGS) entry which is preliminary data.</text>
</comment>
<evidence type="ECO:0000313" key="3">
    <source>
        <dbReference type="Proteomes" id="UP001501525"/>
    </source>
</evidence>
<sequence length="108" mass="12007">MNIRYFFIAGAITSGLALAIQQSDSIVNKQPSPTVTPHTVEKTVLQTFEPVNGTLDVLNILETQTNSGEQQRARDDLYQKGENLLQALIGFVCSLVMYCLEKLFTRSL</sequence>
<evidence type="ECO:0000313" key="2">
    <source>
        <dbReference type="EMBL" id="GAA5100708.1"/>
    </source>
</evidence>
<keyword evidence="3" id="KW-1185">Reference proteome</keyword>